<dbReference type="EC" id="1.1.1.302" evidence="3"/>
<dbReference type="SUPFAM" id="SSF53597">
    <property type="entry name" value="Dihydrofolate reductase-like"/>
    <property type="match status" value="1"/>
</dbReference>
<feature type="compositionally biased region" description="Acidic residues" evidence="10">
    <location>
        <begin position="21"/>
        <end position="33"/>
    </location>
</feature>
<dbReference type="Pfam" id="PF01872">
    <property type="entry name" value="RibD_C"/>
    <property type="match status" value="1"/>
</dbReference>
<feature type="region of interest" description="Disordered" evidence="10">
    <location>
        <begin position="624"/>
        <end position="712"/>
    </location>
</feature>
<evidence type="ECO:0000256" key="6">
    <source>
        <dbReference type="ARBA" id="ARBA00030073"/>
    </source>
</evidence>
<evidence type="ECO:0000256" key="8">
    <source>
        <dbReference type="ARBA" id="ARBA00047550"/>
    </source>
</evidence>
<accession>W9XK57</accession>
<reference evidence="12 13" key="1">
    <citation type="submission" date="2013-03" db="EMBL/GenBank/DDBJ databases">
        <title>The Genome Sequence of Capronia epimyces CBS 606.96.</title>
        <authorList>
            <consortium name="The Broad Institute Genomics Platform"/>
            <person name="Cuomo C."/>
            <person name="de Hoog S."/>
            <person name="Gorbushina A."/>
            <person name="Walker B."/>
            <person name="Young S.K."/>
            <person name="Zeng Q."/>
            <person name="Gargeya S."/>
            <person name="Fitzgerald M."/>
            <person name="Haas B."/>
            <person name="Abouelleil A."/>
            <person name="Allen A.W."/>
            <person name="Alvarado L."/>
            <person name="Arachchi H.M."/>
            <person name="Berlin A.M."/>
            <person name="Chapman S.B."/>
            <person name="Gainer-Dewar J."/>
            <person name="Goldberg J."/>
            <person name="Griggs A."/>
            <person name="Gujja S."/>
            <person name="Hansen M."/>
            <person name="Howarth C."/>
            <person name="Imamovic A."/>
            <person name="Ireland A."/>
            <person name="Larimer J."/>
            <person name="McCowan C."/>
            <person name="Murphy C."/>
            <person name="Pearson M."/>
            <person name="Poon T.W."/>
            <person name="Priest M."/>
            <person name="Roberts A."/>
            <person name="Saif S."/>
            <person name="Shea T."/>
            <person name="Sisk P."/>
            <person name="Sykes S."/>
            <person name="Wortman J."/>
            <person name="Nusbaum C."/>
            <person name="Birren B."/>
        </authorList>
    </citation>
    <scope>NUCLEOTIDE SEQUENCE [LARGE SCALE GENOMIC DNA]</scope>
    <source>
        <strain evidence="12 13">CBS 606.96</strain>
    </source>
</reference>
<dbReference type="OrthoDB" id="5432at2759"/>
<evidence type="ECO:0000256" key="2">
    <source>
        <dbReference type="ARBA" id="ARBA00009723"/>
    </source>
</evidence>
<dbReference type="Proteomes" id="UP000019478">
    <property type="component" value="Unassembled WGS sequence"/>
</dbReference>
<name>W9XK57_9EURO</name>
<evidence type="ECO:0000256" key="1">
    <source>
        <dbReference type="ARBA" id="ARBA00003555"/>
    </source>
</evidence>
<comment type="catalytic activity">
    <reaction evidence="9">
        <text>2,5-diamino-6-(1-D-ribitylamino)pyrimidin-4(3H)-one 5'-phosphate + NADP(+) = 2,5-diamino-6-(1-D-ribosylamino)pyrimidin-4(3H)-one 5'-phosphate + NADPH + H(+)</text>
        <dbReference type="Rhea" id="RHEA:27278"/>
        <dbReference type="ChEBI" id="CHEBI:15378"/>
        <dbReference type="ChEBI" id="CHEBI:57783"/>
        <dbReference type="ChEBI" id="CHEBI:58349"/>
        <dbReference type="ChEBI" id="CHEBI:58890"/>
        <dbReference type="ChEBI" id="CHEBI:59545"/>
        <dbReference type="EC" id="1.1.1.302"/>
    </reaction>
</comment>
<feature type="compositionally biased region" description="Acidic residues" evidence="10">
    <location>
        <begin position="56"/>
        <end position="68"/>
    </location>
</feature>
<dbReference type="InterPro" id="IPR050765">
    <property type="entry name" value="Riboflavin_Biosynth_HTPR"/>
</dbReference>
<comment type="catalytic activity">
    <reaction evidence="8">
        <text>2,5-diamino-6-(1-D-ribitylamino)pyrimidin-4(3H)-one 5'-phosphate + NAD(+) = 2,5-diamino-6-(1-D-ribosylamino)pyrimidin-4(3H)-one 5'-phosphate + NADH + H(+)</text>
        <dbReference type="Rhea" id="RHEA:27274"/>
        <dbReference type="ChEBI" id="CHEBI:15378"/>
        <dbReference type="ChEBI" id="CHEBI:57540"/>
        <dbReference type="ChEBI" id="CHEBI:57945"/>
        <dbReference type="ChEBI" id="CHEBI:58890"/>
        <dbReference type="ChEBI" id="CHEBI:59545"/>
        <dbReference type="EC" id="1.1.1.302"/>
    </reaction>
</comment>
<evidence type="ECO:0000256" key="4">
    <source>
        <dbReference type="ARBA" id="ARBA00015035"/>
    </source>
</evidence>
<dbReference type="GO" id="GO:0009231">
    <property type="term" value="P:riboflavin biosynthetic process"/>
    <property type="evidence" value="ECO:0007669"/>
    <property type="project" value="UniProtKB-KW"/>
</dbReference>
<evidence type="ECO:0000256" key="5">
    <source>
        <dbReference type="ARBA" id="ARBA00022619"/>
    </source>
</evidence>
<dbReference type="PANTHER" id="PTHR38011">
    <property type="entry name" value="DIHYDROFOLATE REDUCTASE FAMILY PROTEIN (AFU_ORTHOLOGUE AFUA_8G06820)"/>
    <property type="match status" value="1"/>
</dbReference>
<evidence type="ECO:0000256" key="7">
    <source>
        <dbReference type="ARBA" id="ARBA00031630"/>
    </source>
</evidence>
<evidence type="ECO:0000256" key="3">
    <source>
        <dbReference type="ARBA" id="ARBA00012851"/>
    </source>
</evidence>
<feature type="compositionally biased region" description="Low complexity" evidence="10">
    <location>
        <begin position="626"/>
        <end position="637"/>
    </location>
</feature>
<feature type="compositionally biased region" description="Low complexity" evidence="10">
    <location>
        <begin position="689"/>
        <end position="699"/>
    </location>
</feature>
<proteinExistence type="inferred from homology"/>
<protein>
    <recommendedName>
        <fullName evidence="4">2,5-diamino-6-ribosylamino-4(3H)-pyrimidinone 5'-phosphate reductase</fullName>
        <ecNumber evidence="3">1.1.1.302</ecNumber>
    </recommendedName>
    <alternativeName>
        <fullName evidence="7">2,5-diamino-6-(5-phospho-D-ribosylamino)pyrimidin-4(3H)-one reductase</fullName>
    </alternativeName>
    <alternativeName>
        <fullName evidence="6">2,5-diamino-6-ribitylamino-4(3H)-pyrimidinone 5'-phosphate synthase</fullName>
    </alternativeName>
</protein>
<organism evidence="12 13">
    <name type="scientific">Capronia epimyces CBS 606.96</name>
    <dbReference type="NCBI Taxonomy" id="1182542"/>
    <lineage>
        <taxon>Eukaryota</taxon>
        <taxon>Fungi</taxon>
        <taxon>Dikarya</taxon>
        <taxon>Ascomycota</taxon>
        <taxon>Pezizomycotina</taxon>
        <taxon>Eurotiomycetes</taxon>
        <taxon>Chaetothyriomycetidae</taxon>
        <taxon>Chaetothyriales</taxon>
        <taxon>Herpotrichiellaceae</taxon>
        <taxon>Capronia</taxon>
    </lineage>
</organism>
<dbReference type="STRING" id="1182542.W9XK57"/>
<feature type="domain" description="Bacterial bifunctional deaminase-reductase C-terminal" evidence="11">
    <location>
        <begin position="366"/>
        <end position="594"/>
    </location>
</feature>
<feature type="region of interest" description="Disordered" evidence="10">
    <location>
        <begin position="155"/>
        <end position="180"/>
    </location>
</feature>
<evidence type="ECO:0000313" key="13">
    <source>
        <dbReference type="Proteomes" id="UP000019478"/>
    </source>
</evidence>
<dbReference type="AlphaFoldDB" id="W9XK57"/>
<feature type="compositionally biased region" description="Basic and acidic residues" evidence="10">
    <location>
        <begin position="37"/>
        <end position="55"/>
    </location>
</feature>
<evidence type="ECO:0000256" key="10">
    <source>
        <dbReference type="SAM" id="MobiDB-lite"/>
    </source>
</evidence>
<evidence type="ECO:0000256" key="9">
    <source>
        <dbReference type="ARBA" id="ARBA00049020"/>
    </source>
</evidence>
<evidence type="ECO:0000313" key="12">
    <source>
        <dbReference type="EMBL" id="EXJ80872.1"/>
    </source>
</evidence>
<keyword evidence="13" id="KW-1185">Reference proteome</keyword>
<dbReference type="EMBL" id="AMGY01000006">
    <property type="protein sequence ID" value="EXJ80872.1"/>
    <property type="molecule type" value="Genomic_DNA"/>
</dbReference>
<feature type="compositionally biased region" description="Low complexity" evidence="10">
    <location>
        <begin position="650"/>
        <end position="676"/>
    </location>
</feature>
<dbReference type="PANTHER" id="PTHR38011:SF8">
    <property type="entry name" value="2,5-DIAMINO-6-RIBOSYLAMINO-4(3H)-PYRIMIDINONE 5'-PHOSPHATE REDUCTASE"/>
    <property type="match status" value="1"/>
</dbReference>
<dbReference type="Gene3D" id="3.40.430.10">
    <property type="entry name" value="Dihydrofolate Reductase, subunit A"/>
    <property type="match status" value="1"/>
</dbReference>
<comment type="similarity">
    <text evidence="2">Belongs to the HTP reductase family.</text>
</comment>
<evidence type="ECO:0000259" key="11">
    <source>
        <dbReference type="Pfam" id="PF01872"/>
    </source>
</evidence>
<dbReference type="RefSeq" id="XP_007735460.1">
    <property type="nucleotide sequence ID" value="XM_007737270.1"/>
</dbReference>
<gene>
    <name evidence="12" type="ORF">A1O3_07159</name>
</gene>
<feature type="compositionally biased region" description="Pro residues" evidence="10">
    <location>
        <begin position="638"/>
        <end position="649"/>
    </location>
</feature>
<feature type="region of interest" description="Disordered" evidence="10">
    <location>
        <begin position="1"/>
        <end position="82"/>
    </location>
</feature>
<dbReference type="InterPro" id="IPR024072">
    <property type="entry name" value="DHFR-like_dom_sf"/>
</dbReference>
<sequence length="712" mass="77767">MSSGPETPDVPDGSDHRGDGDDQLESEADDEAGNDTTMHDDETGNDTTMHDHDDEGGNDTTTQDDEQGGTEQTLQNGKPYAVAEEDTNYSVFSNPPDLAQMRQRFFNLEEPIELAVADFEAYFPFIDNIWRKLRATDAQPENNVKTEYYACRLRRGANQKPHVPRPTPEGKQSRKKRARDDKTCGMTMKVVYNAGPVDSCTVSRAVDKLQKHSHDLDYIDSTKRNSGIMDTARQEATKGFLPASIFWKMWEEPDKMVAAGGKFMKVSDVRNVQYAWRQGNQQTVLKAHRGFNQTRVPRHRPPTPPQPFPPPPQAGLFGRLEPVKQPVLTPDRAPVPVDTLQYPQHARAFLEPYLPDPKLAAVRSRPHVTLTWASSLDGRITQVPGVQVGISGPETKAMTHYLRSRHEAVVIGVTTAIADDPALNCRLANPVGYGGLPVEQQPRPIIIDPHARLHIRPEMKLLRTAAEGRGKAPWVVVAPGAMLHPLAVSTLKAHGGEYLMINDYHPQAGGLNWGGIFNVLFREGIKSIMVEGGGIVLSELLKLRHAYLLDSVVMTIAPTFFGKAGVPVSPDPTFDAGGRPIATRLKNVRWQPMGDSDVVMCGHLTFDRPANGILPGIEEFSRTATGTPTQQQSQSQPSPVPMPPVPGQQPPSQQLRPRPTQQSPPVAAKSASPSQPLTQHRPSAPPAPSTASAPSSTEPPTVPQGQAGPGLS</sequence>
<comment type="function">
    <text evidence="1">Catalyzes an early step in riboflavin biosynthesis, the NADPH-dependent reduction of the ribose side chain of 2,5-diamino-6-ribosylamino-4(3H)-pyrimidinone 5'-phosphate, yielding 2,5-diamino-6-ribitylamino-4(3H)-pyrimidinone 5'-phosphate.</text>
</comment>
<comment type="caution">
    <text evidence="12">The sequence shown here is derived from an EMBL/GenBank/DDBJ whole genome shotgun (WGS) entry which is preliminary data.</text>
</comment>
<keyword evidence="5" id="KW-0686">Riboflavin biosynthesis</keyword>
<dbReference type="eggNOG" id="ENOG502S17A">
    <property type="taxonomic scope" value="Eukaryota"/>
</dbReference>
<dbReference type="InterPro" id="IPR002734">
    <property type="entry name" value="RibDG_C"/>
</dbReference>
<dbReference type="HOGENOM" id="CLU_027962_0_0_1"/>
<dbReference type="GeneID" id="19171260"/>
<dbReference type="GO" id="GO:0008703">
    <property type="term" value="F:5-amino-6-(5-phosphoribosylamino)uracil reductase activity"/>
    <property type="evidence" value="ECO:0007669"/>
    <property type="project" value="InterPro"/>
</dbReference>